<feature type="transmembrane region" description="Helical" evidence="2">
    <location>
        <begin position="363"/>
        <end position="384"/>
    </location>
</feature>
<evidence type="ECO:0000313" key="4">
    <source>
        <dbReference type="Proteomes" id="UP000076722"/>
    </source>
</evidence>
<feature type="compositionally biased region" description="Low complexity" evidence="1">
    <location>
        <begin position="1"/>
        <end position="17"/>
    </location>
</feature>
<keyword evidence="2" id="KW-0472">Membrane</keyword>
<keyword evidence="4" id="KW-1185">Reference proteome</keyword>
<protein>
    <recommendedName>
        <fullName evidence="5">WW domain-containing protein</fullName>
    </recommendedName>
</protein>
<feature type="compositionally biased region" description="Basic and acidic residues" evidence="1">
    <location>
        <begin position="22"/>
        <end position="31"/>
    </location>
</feature>
<dbReference type="EMBL" id="KV419428">
    <property type="protein sequence ID" value="KZS89420.1"/>
    <property type="molecule type" value="Genomic_DNA"/>
</dbReference>
<evidence type="ECO:0000256" key="2">
    <source>
        <dbReference type="SAM" id="Phobius"/>
    </source>
</evidence>
<feature type="transmembrane region" description="Helical" evidence="2">
    <location>
        <begin position="396"/>
        <end position="420"/>
    </location>
</feature>
<keyword evidence="2" id="KW-0812">Transmembrane</keyword>
<dbReference type="Proteomes" id="UP000076722">
    <property type="component" value="Unassembled WGS sequence"/>
</dbReference>
<dbReference type="AlphaFoldDB" id="A0A164Q875"/>
<name>A0A164Q875_9AGAM</name>
<reference evidence="3 4" key="1">
    <citation type="journal article" date="2016" name="Mol. Biol. Evol.">
        <title>Comparative Genomics of Early-Diverging Mushroom-Forming Fungi Provides Insights into the Origins of Lignocellulose Decay Capabilities.</title>
        <authorList>
            <person name="Nagy L.G."/>
            <person name="Riley R."/>
            <person name="Tritt A."/>
            <person name="Adam C."/>
            <person name="Daum C."/>
            <person name="Floudas D."/>
            <person name="Sun H."/>
            <person name="Yadav J.S."/>
            <person name="Pangilinan J."/>
            <person name="Larsson K.H."/>
            <person name="Matsuura K."/>
            <person name="Barry K."/>
            <person name="Labutti K."/>
            <person name="Kuo R."/>
            <person name="Ohm R.A."/>
            <person name="Bhattacharya S.S."/>
            <person name="Shirouzu T."/>
            <person name="Yoshinaga Y."/>
            <person name="Martin F.M."/>
            <person name="Grigoriev I.V."/>
            <person name="Hibbett D.S."/>
        </authorList>
    </citation>
    <scope>NUCLEOTIDE SEQUENCE [LARGE SCALE GENOMIC DNA]</scope>
    <source>
        <strain evidence="3 4">HHB9708</strain>
    </source>
</reference>
<proteinExistence type="predicted"/>
<feature type="transmembrane region" description="Helical" evidence="2">
    <location>
        <begin position="469"/>
        <end position="489"/>
    </location>
</feature>
<dbReference type="OrthoDB" id="2674421at2759"/>
<evidence type="ECO:0000256" key="1">
    <source>
        <dbReference type="SAM" id="MobiDB-lite"/>
    </source>
</evidence>
<sequence length="512" mass="57448">MSTDSSTTDSAASAVSSGPGLHNDHDAEPHEAPAPPYTPSVFTLRCTTPAQSSRYHVPLLPRGAQPRHGPIAAGLYSWDDPGPRDIHGTVTQVDGWVKLCHPEGQTYWHNPQFRFMTRSALENPRNFQLIIACARQVDELLRARGMRTGLSVELVLEPESDMRTCGYYFVDHVKETIFWAEDTSTLTLGLSPPSSSNLKFILKQQYYIHIEYFPAHLKCLDARETRLIGMLTHGCVDGMTSDDSTFPYDAEQCRAFLQMLGNLPDSVHTQAYRNCIVGRLLAEIYGTYVVNFHDEIHARLSRRHSLLPDLDIRCEFPRWISWIDKILWQNPAKYHEALCDLWVDRIAYFQPWNKFVEQLACDWLRSGMFAGIGITCGLILRAFLNSSAQKASLWIYVARASSSASISLGLISLTSGMVLVQNRPLAQNAGDVNEFLVHRSHEGSVWCLLFLSFAITLTSFDLMSHFTEALALLPFVMAVLLIGLTAYLVKELPSVNYALMLLGDIAHRAARV</sequence>
<organism evidence="3 4">
    <name type="scientific">Sistotremastrum niveocremeum HHB9708</name>
    <dbReference type="NCBI Taxonomy" id="1314777"/>
    <lineage>
        <taxon>Eukaryota</taxon>
        <taxon>Fungi</taxon>
        <taxon>Dikarya</taxon>
        <taxon>Basidiomycota</taxon>
        <taxon>Agaricomycotina</taxon>
        <taxon>Agaricomycetes</taxon>
        <taxon>Sistotremastrales</taxon>
        <taxon>Sistotremastraceae</taxon>
        <taxon>Sertulicium</taxon>
        <taxon>Sertulicium niveocremeum</taxon>
    </lineage>
</organism>
<gene>
    <name evidence="3" type="ORF">SISNIDRAFT_489373</name>
</gene>
<accession>A0A164Q875</accession>
<evidence type="ECO:0008006" key="5">
    <source>
        <dbReference type="Google" id="ProtNLM"/>
    </source>
</evidence>
<keyword evidence="2" id="KW-1133">Transmembrane helix</keyword>
<feature type="region of interest" description="Disordered" evidence="1">
    <location>
        <begin position="1"/>
        <end position="43"/>
    </location>
</feature>
<feature type="transmembrane region" description="Helical" evidence="2">
    <location>
        <begin position="443"/>
        <end position="462"/>
    </location>
</feature>
<evidence type="ECO:0000313" key="3">
    <source>
        <dbReference type="EMBL" id="KZS89420.1"/>
    </source>
</evidence>